<evidence type="ECO:0000313" key="3">
    <source>
        <dbReference type="Proteomes" id="UP001595872"/>
    </source>
</evidence>
<sequence length="172" mass="19779">MRTRPAPPFGELIAATERSAVHLELRDAYTPEDPAFRRWLAGESVNVVEAEREWFDIVRDATARGVSMRRIRVVSEPLAPYPAFEHECTHALNITAGEQVRWLPRKHTGDLLLPGLDYWLFDDHTVRFHHFAGDGTWLYDEVTNDREAIERCAASFAAAWDRAMPHEEYHPA</sequence>
<evidence type="ECO:0000313" key="2">
    <source>
        <dbReference type="EMBL" id="MFC4906221.1"/>
    </source>
</evidence>
<gene>
    <name evidence="2" type="ORF">ACFPCY_02735</name>
</gene>
<comment type="caution">
    <text evidence="2">The sequence shown here is derived from an EMBL/GenBank/DDBJ whole genome shotgun (WGS) entry which is preliminary data.</text>
</comment>
<feature type="domain" description="DUF6879" evidence="1">
    <location>
        <begin position="9"/>
        <end position="170"/>
    </location>
</feature>
<accession>A0ABV9TRP4</accession>
<dbReference type="InterPro" id="IPR049244">
    <property type="entry name" value="DUF6879"/>
</dbReference>
<protein>
    <submittedName>
        <fullName evidence="2">DUF6879 family protein</fullName>
    </submittedName>
</protein>
<reference evidence="3" key="1">
    <citation type="journal article" date="2019" name="Int. J. Syst. Evol. Microbiol.">
        <title>The Global Catalogue of Microorganisms (GCM) 10K type strain sequencing project: providing services to taxonomists for standard genome sequencing and annotation.</title>
        <authorList>
            <consortium name="The Broad Institute Genomics Platform"/>
            <consortium name="The Broad Institute Genome Sequencing Center for Infectious Disease"/>
            <person name="Wu L."/>
            <person name="Ma J."/>
        </authorList>
    </citation>
    <scope>NUCLEOTIDE SEQUENCE [LARGE SCALE GENOMIC DNA]</scope>
    <source>
        <strain evidence="3">KLKA75</strain>
    </source>
</reference>
<proteinExistence type="predicted"/>
<name>A0ABV9TRP4_9ACTN</name>
<keyword evidence="3" id="KW-1185">Reference proteome</keyword>
<evidence type="ECO:0000259" key="1">
    <source>
        <dbReference type="Pfam" id="PF21806"/>
    </source>
</evidence>
<dbReference type="RefSeq" id="WP_378251936.1">
    <property type="nucleotide sequence ID" value="NZ_JBHSIT010000001.1"/>
</dbReference>
<dbReference type="Proteomes" id="UP001595872">
    <property type="component" value="Unassembled WGS sequence"/>
</dbReference>
<organism evidence="2 3">
    <name type="scientific">Actinomadura gamaensis</name>
    <dbReference type="NCBI Taxonomy" id="1763541"/>
    <lineage>
        <taxon>Bacteria</taxon>
        <taxon>Bacillati</taxon>
        <taxon>Actinomycetota</taxon>
        <taxon>Actinomycetes</taxon>
        <taxon>Streptosporangiales</taxon>
        <taxon>Thermomonosporaceae</taxon>
        <taxon>Actinomadura</taxon>
    </lineage>
</organism>
<dbReference type="Pfam" id="PF21806">
    <property type="entry name" value="DUF6879"/>
    <property type="match status" value="1"/>
</dbReference>
<dbReference type="EMBL" id="JBHSIT010000001">
    <property type="protein sequence ID" value="MFC4906221.1"/>
    <property type="molecule type" value="Genomic_DNA"/>
</dbReference>